<feature type="region of interest" description="Disordered" evidence="6">
    <location>
        <begin position="355"/>
        <end position="500"/>
    </location>
</feature>
<dbReference type="EMBL" id="AEYI02002124">
    <property type="protein sequence ID" value="KFG29809.1"/>
    <property type="molecule type" value="Genomic_DNA"/>
</dbReference>
<feature type="region of interest" description="Disordered" evidence="6">
    <location>
        <begin position="526"/>
        <end position="552"/>
    </location>
</feature>
<dbReference type="OrthoDB" id="10264738at2759"/>
<evidence type="ECO:0000256" key="2">
    <source>
        <dbReference type="ARBA" id="ARBA00022723"/>
    </source>
</evidence>
<feature type="domain" description="PPM-type phosphatase" evidence="7">
    <location>
        <begin position="223"/>
        <end position="769"/>
    </location>
</feature>
<dbReference type="InterPro" id="IPR015655">
    <property type="entry name" value="PP2C"/>
</dbReference>
<feature type="compositionally biased region" description="Basic and acidic residues" evidence="6">
    <location>
        <begin position="838"/>
        <end position="848"/>
    </location>
</feature>
<evidence type="ECO:0000256" key="3">
    <source>
        <dbReference type="ARBA" id="ARBA00022801"/>
    </source>
</evidence>
<dbReference type="InterPro" id="IPR000222">
    <property type="entry name" value="PP2C_BS"/>
</dbReference>
<feature type="compositionally biased region" description="Basic and acidic residues" evidence="6">
    <location>
        <begin position="194"/>
        <end position="203"/>
    </location>
</feature>
<evidence type="ECO:0000256" key="6">
    <source>
        <dbReference type="SAM" id="MobiDB-lite"/>
    </source>
</evidence>
<keyword evidence="2" id="KW-0479">Metal-binding</keyword>
<dbReference type="GO" id="GO:0046872">
    <property type="term" value="F:metal ion binding"/>
    <property type="evidence" value="ECO:0007669"/>
    <property type="project" value="UniProtKB-KW"/>
</dbReference>
<evidence type="ECO:0000256" key="5">
    <source>
        <dbReference type="RuleBase" id="RU003465"/>
    </source>
</evidence>
<keyword evidence="4 5" id="KW-0904">Protein phosphatase</keyword>
<accession>A0A086JCE1</accession>
<dbReference type="PROSITE" id="PS51746">
    <property type="entry name" value="PPM_2"/>
    <property type="match status" value="1"/>
</dbReference>
<dbReference type="PROSITE" id="PS01032">
    <property type="entry name" value="PPM_1"/>
    <property type="match status" value="1"/>
</dbReference>
<evidence type="ECO:0000256" key="4">
    <source>
        <dbReference type="ARBA" id="ARBA00022912"/>
    </source>
</evidence>
<dbReference type="Proteomes" id="UP000028828">
    <property type="component" value="Unassembled WGS sequence"/>
</dbReference>
<feature type="compositionally biased region" description="Basic and acidic residues" evidence="6">
    <location>
        <begin position="468"/>
        <end position="479"/>
    </location>
</feature>
<dbReference type="SMART" id="SM00332">
    <property type="entry name" value="PP2Cc"/>
    <property type="match status" value="1"/>
</dbReference>
<dbReference type="EC" id="3.1.3.16" evidence="8"/>
<dbReference type="InterPro" id="IPR001932">
    <property type="entry name" value="PPM-type_phosphatase-like_dom"/>
</dbReference>
<dbReference type="VEuPathDB" id="ToxoDB:TGP89_267100"/>
<comment type="caution">
    <text evidence="8">The sequence shown here is derived from an EMBL/GenBank/DDBJ whole genome shotgun (WGS) entry which is preliminary data.</text>
</comment>
<dbReference type="CDD" id="cd00143">
    <property type="entry name" value="PP2Cc"/>
    <property type="match status" value="1"/>
</dbReference>
<dbReference type="SUPFAM" id="SSF81606">
    <property type="entry name" value="PP2C-like"/>
    <property type="match status" value="2"/>
</dbReference>
<feature type="compositionally biased region" description="Basic and acidic residues" evidence="6">
    <location>
        <begin position="858"/>
        <end position="878"/>
    </location>
</feature>
<evidence type="ECO:0000256" key="1">
    <source>
        <dbReference type="ARBA" id="ARBA00004170"/>
    </source>
</evidence>
<sequence length="909" mass="96639">MGAYLSAADSSKETTSGVCTAMNLRWSTCSMQGWRVSMEDSHLVLYAKTCPRLAQASLGADREAPVRDSSGPKRLGLEAETPAESPPRASSGPKRLGPETETPAESPVRASSRASQPRSPSAEGPTGASASASGLLGSSALAVGPDEKIYFQWGEATMVKRLGRAQRRSSGTVGGIPVGASVEVNAEEEEKAVFRGEEEEKRKNGVCRGGTARRSFRRRRRSSAGEEEKGIAEEEDAIPEDVETGDVKLALFAVFDGHGGAHVARFAAERLPQALLAQDGFRKGHYGAALRGAYLEVDEQLREASCQEELHHLAHHPSAHRLRLEQNALVLGSNGSFSRRLNRLSGSGLVNRTFSFGGSLGEGDKRGGSETPEEAPERGVSRPASWEPNAPVREAAEKPEELADSAERARHEETAETPSEACGGSAGATAFDSESSSDGFFIPQPRSPAAGVAGGADASQRRSCPRLRLFESPEHRAPDEAPPGVFLGGDRSDSRGDAEIPGAPEEVAVAAAPAFPPAEMIAAREGTVSADRSSSSSRPGARETAHAGSLQPSRARGFRASFAGLLEAVRNSLNVGRFFKAGAGNAQNPLKSLASLAGCTAITVFVTPSWIIVGNVGDSRCVLCRGDEAVELSRDHKPQLPEERIRIYAAGGYLEMGRVNGNLNLSRALGDLVYKQDSTLPPEKQIVSAVPDVVSVHRDAARDEFLIIGCDGIWELLSSQEVVDFIRKRIEETPDLSQILQDLLDSLLSPNPAVFEYGCDNMTAILVDLKPNMRSYRSSTMDSGSQISRLHSFRRRGSSVATLAASTSRLKEADCCAEAVSSANPTSSSWSPSSASSFERHEREELPPLHKQVMCVRQVEETERETGPGGDQLKKDDAAPAEAGQLRGREEGEADAAAGEAQAETDGGA</sequence>
<reference evidence="8 9" key="1">
    <citation type="submission" date="2014-03" db="EMBL/GenBank/DDBJ databases">
        <authorList>
            <person name="Sibley D."/>
            <person name="Venepally P."/>
            <person name="Karamycheva S."/>
            <person name="Hadjithomas M."/>
            <person name="Khan A."/>
            <person name="Brunk B."/>
            <person name="Roos D."/>
            <person name="Caler E."/>
            <person name="Lorenzi H."/>
        </authorList>
    </citation>
    <scope>NUCLEOTIDE SEQUENCE [LARGE SCALE GENOMIC DNA]</scope>
    <source>
        <strain evidence="9">p89</strain>
    </source>
</reference>
<feature type="region of interest" description="Disordered" evidence="6">
    <location>
        <begin position="194"/>
        <end position="239"/>
    </location>
</feature>
<evidence type="ECO:0000313" key="8">
    <source>
        <dbReference type="EMBL" id="KFG29809.1"/>
    </source>
</evidence>
<comment type="subcellular location">
    <subcellularLocation>
        <location evidence="1">Membrane</location>
        <topology evidence="1">Peripheral membrane protein</topology>
    </subcellularLocation>
</comment>
<feature type="compositionally biased region" description="Low complexity" evidence="6">
    <location>
        <begin position="106"/>
        <end position="133"/>
    </location>
</feature>
<feature type="compositionally biased region" description="Basic and acidic residues" evidence="6">
    <location>
        <begin position="394"/>
        <end position="414"/>
    </location>
</feature>
<dbReference type="Pfam" id="PF00481">
    <property type="entry name" value="PP2C"/>
    <property type="match status" value="2"/>
</dbReference>
<dbReference type="Gene3D" id="3.60.40.10">
    <property type="entry name" value="PPM-type phosphatase domain"/>
    <property type="match status" value="2"/>
</dbReference>
<dbReference type="AlphaFoldDB" id="A0A086JCE1"/>
<dbReference type="PANTHER" id="PTHR13832:SF827">
    <property type="entry name" value="PROTEIN PHOSPHATASE 1L"/>
    <property type="match status" value="1"/>
</dbReference>
<feature type="region of interest" description="Disordered" evidence="6">
    <location>
        <begin position="821"/>
        <end position="909"/>
    </location>
</feature>
<protein>
    <submittedName>
        <fullName evidence="8">Protein phosphatase 2C domain-containing protein</fullName>
        <ecNumber evidence="8">3.1.3.16</ecNumber>
    </submittedName>
</protein>
<dbReference type="GO" id="GO:0016020">
    <property type="term" value="C:membrane"/>
    <property type="evidence" value="ECO:0007669"/>
    <property type="project" value="UniProtKB-SubCell"/>
</dbReference>
<keyword evidence="3 5" id="KW-0378">Hydrolase</keyword>
<feature type="compositionally biased region" description="Low complexity" evidence="6">
    <location>
        <begin position="821"/>
        <end position="837"/>
    </location>
</feature>
<feature type="compositionally biased region" description="Low complexity" evidence="6">
    <location>
        <begin position="895"/>
        <end position="909"/>
    </location>
</feature>
<dbReference type="PANTHER" id="PTHR13832">
    <property type="entry name" value="PROTEIN PHOSPHATASE 2C"/>
    <property type="match status" value="1"/>
</dbReference>
<comment type="similarity">
    <text evidence="5">Belongs to the PP2C family.</text>
</comment>
<organism evidence="8 9">
    <name type="scientific">Toxoplasma gondii p89</name>
    <dbReference type="NCBI Taxonomy" id="943119"/>
    <lineage>
        <taxon>Eukaryota</taxon>
        <taxon>Sar</taxon>
        <taxon>Alveolata</taxon>
        <taxon>Apicomplexa</taxon>
        <taxon>Conoidasida</taxon>
        <taxon>Coccidia</taxon>
        <taxon>Eucoccidiorida</taxon>
        <taxon>Eimeriorina</taxon>
        <taxon>Sarcocystidae</taxon>
        <taxon>Toxoplasma</taxon>
    </lineage>
</organism>
<feature type="region of interest" description="Disordered" evidence="6">
    <location>
        <begin position="57"/>
        <end position="133"/>
    </location>
</feature>
<dbReference type="GO" id="GO:0004722">
    <property type="term" value="F:protein serine/threonine phosphatase activity"/>
    <property type="evidence" value="ECO:0007669"/>
    <property type="project" value="UniProtKB-EC"/>
</dbReference>
<feature type="compositionally biased region" description="Basic and acidic residues" evidence="6">
    <location>
        <begin position="223"/>
        <end position="232"/>
    </location>
</feature>
<proteinExistence type="inferred from homology"/>
<gene>
    <name evidence="8" type="ORF">TGP89_267100</name>
</gene>
<evidence type="ECO:0000259" key="7">
    <source>
        <dbReference type="PROSITE" id="PS51746"/>
    </source>
</evidence>
<name>A0A086JCE1_TOXGO</name>
<dbReference type="InterPro" id="IPR036457">
    <property type="entry name" value="PPM-type-like_dom_sf"/>
</dbReference>
<evidence type="ECO:0000313" key="9">
    <source>
        <dbReference type="Proteomes" id="UP000028828"/>
    </source>
</evidence>